<dbReference type="GO" id="GO:0016192">
    <property type="term" value="P:vesicle-mediated transport"/>
    <property type="evidence" value="ECO:0000318"/>
    <property type="project" value="GO_Central"/>
</dbReference>
<organism evidence="2 3">
    <name type="scientific">Pan troglodytes</name>
    <name type="common">Chimpanzee</name>
    <dbReference type="NCBI Taxonomy" id="9598"/>
    <lineage>
        <taxon>Eukaryota</taxon>
        <taxon>Metazoa</taxon>
        <taxon>Chordata</taxon>
        <taxon>Craniata</taxon>
        <taxon>Vertebrata</taxon>
        <taxon>Euteleostomi</taxon>
        <taxon>Mammalia</taxon>
        <taxon>Eutheria</taxon>
        <taxon>Euarchontoglires</taxon>
        <taxon>Primates</taxon>
        <taxon>Haplorrhini</taxon>
        <taxon>Catarrhini</taxon>
        <taxon>Hominidae</taxon>
        <taxon>Pan</taxon>
    </lineage>
</organism>
<dbReference type="AlphaFoldDB" id="A0A2I3T267"/>
<dbReference type="Bgee" id="ENSPTRG00000015359">
    <property type="expression patterns" value="Expressed in fibroblast and 21 other cell types or tissues"/>
</dbReference>
<dbReference type="Ensembl" id="ENSPTRT00000100173.1">
    <property type="protein sequence ID" value="ENSPTRP00000082973.1"/>
    <property type="gene ID" value="ENSPTRG00000015359.5"/>
</dbReference>
<dbReference type="GO" id="GO:0003924">
    <property type="term" value="F:GTPase activity"/>
    <property type="evidence" value="ECO:0000318"/>
    <property type="project" value="GO_Central"/>
</dbReference>
<evidence type="ECO:0000313" key="2">
    <source>
        <dbReference type="Ensembl" id="ENSPTRP00000082973.1"/>
    </source>
</evidence>
<dbReference type="GO" id="GO:0005802">
    <property type="term" value="C:trans-Golgi network"/>
    <property type="evidence" value="ECO:0000318"/>
    <property type="project" value="GO_Central"/>
</dbReference>
<dbReference type="GO" id="GO:0005525">
    <property type="term" value="F:GTP binding"/>
    <property type="evidence" value="ECO:0000318"/>
    <property type="project" value="GO_Central"/>
</dbReference>
<feature type="region of interest" description="Disordered" evidence="1">
    <location>
        <begin position="28"/>
        <end position="62"/>
    </location>
</feature>
<dbReference type="GeneTree" id="ENSGT00520000059425"/>
<reference evidence="2 3" key="1">
    <citation type="journal article" date="2005" name="Nature">
        <title>Initial sequence of the chimpanzee genome and comparison with the human genome.</title>
        <authorList>
            <consortium name="Chimpanzee sequencing and analysis consortium"/>
        </authorList>
    </citation>
    <scope>NUCLEOTIDE SEQUENCE [LARGE SCALE GENOMIC DNA]</scope>
</reference>
<dbReference type="InParanoid" id="A0A2I3T267"/>
<dbReference type="GO" id="GO:0031985">
    <property type="term" value="C:Golgi cisterna"/>
    <property type="evidence" value="ECO:0000318"/>
    <property type="project" value="GO_Central"/>
</dbReference>
<sequence>MSFSSRPVPEILKTSPLLCWETRLTSKTDKWPQSGHRPGATAKTTFPTLRPVPRRPSTWSRRSRRLHGMHLSRKRRWSCTTNFLNLSNWTRMTGPRPRQKAAVAEGAARVEHRVLHKPRTHVGLQHNSPLLFQTKHTLISHIQLPKENPIKHSYTPHISHTHTHTRTHTHRSDVIKLQPLPVMAPWGLPAHPHEPASMAAGQASGGSHSDMELALEAYSFCSLERERTVYS</sequence>
<dbReference type="Proteomes" id="UP000002277">
    <property type="component" value="Chromosome 3"/>
</dbReference>
<protein>
    <submittedName>
        <fullName evidence="2">RAB7A, member RAS onco family</fullName>
    </submittedName>
</protein>
<proteinExistence type="predicted"/>
<evidence type="ECO:0000256" key="1">
    <source>
        <dbReference type="SAM" id="MobiDB-lite"/>
    </source>
</evidence>
<evidence type="ECO:0000313" key="3">
    <source>
        <dbReference type="Proteomes" id="UP000002277"/>
    </source>
</evidence>
<reference evidence="2" key="3">
    <citation type="submission" date="2025-09" db="UniProtKB">
        <authorList>
            <consortium name="Ensembl"/>
        </authorList>
    </citation>
    <scope>IDENTIFICATION</scope>
</reference>
<name>A0A2I3T267_PANTR</name>
<reference evidence="2" key="2">
    <citation type="submission" date="2025-08" db="UniProtKB">
        <authorList>
            <consortium name="Ensembl"/>
        </authorList>
    </citation>
    <scope>IDENTIFICATION</scope>
</reference>
<dbReference type="VGNC" id="VGNC:9694">
    <property type="gene designation" value="RAB7A"/>
</dbReference>
<gene>
    <name evidence="2 4" type="primary">RAB7A</name>
</gene>
<dbReference type="EMBL" id="AACZ04048146">
    <property type="status" value="NOT_ANNOTATED_CDS"/>
    <property type="molecule type" value="Genomic_DNA"/>
</dbReference>
<accession>A0A2I3T267</accession>
<evidence type="ECO:0000313" key="4">
    <source>
        <dbReference type="VGNC" id="VGNC:9694"/>
    </source>
</evidence>
<keyword evidence="3" id="KW-1185">Reference proteome</keyword>